<evidence type="ECO:0008006" key="10">
    <source>
        <dbReference type="Google" id="ProtNLM"/>
    </source>
</evidence>
<dbReference type="InterPro" id="IPR013249">
    <property type="entry name" value="RNA_pol_sigma70_r4_t2"/>
</dbReference>
<sequence>MKTAIDLSKTAALFEAPTHAPGRGLRTDRVRLSGVEGLDEANRERAALRDLADEELFTRYTQGDQGGFDVLVQRYEPRIQGFLRKRLNDEERVADLTQDTFLRIHRARESYDPSRKFSTWIHTIANNLLKNEFRNRSRRRETAFSELRPDATSSGAPARPVEFASGAADPSREAYRSELRKAIDMAIERMDEHHRIPFVMREVEDRTYEEIAEEIGIPVGTVKSRLNRARNSFRMLLPVPV</sequence>
<keyword evidence="5" id="KW-0804">Transcription</keyword>
<evidence type="ECO:0000313" key="9">
    <source>
        <dbReference type="EMBL" id="CAA9295563.1"/>
    </source>
</evidence>
<feature type="compositionally biased region" description="Basic and acidic residues" evidence="6">
    <location>
        <begin position="140"/>
        <end position="149"/>
    </location>
</feature>
<dbReference type="GO" id="GO:0016987">
    <property type="term" value="F:sigma factor activity"/>
    <property type="evidence" value="ECO:0007669"/>
    <property type="project" value="UniProtKB-KW"/>
</dbReference>
<dbReference type="Pfam" id="PF04542">
    <property type="entry name" value="Sigma70_r2"/>
    <property type="match status" value="1"/>
</dbReference>
<feature type="domain" description="RNA polymerase sigma-70 region 2" evidence="7">
    <location>
        <begin position="71"/>
        <end position="139"/>
    </location>
</feature>
<dbReference type="SUPFAM" id="SSF88946">
    <property type="entry name" value="Sigma2 domain of RNA polymerase sigma factors"/>
    <property type="match status" value="1"/>
</dbReference>
<keyword evidence="2" id="KW-0805">Transcription regulation</keyword>
<evidence type="ECO:0000259" key="7">
    <source>
        <dbReference type="Pfam" id="PF04542"/>
    </source>
</evidence>
<evidence type="ECO:0000256" key="2">
    <source>
        <dbReference type="ARBA" id="ARBA00023015"/>
    </source>
</evidence>
<gene>
    <name evidence="9" type="ORF">AVDCRST_MAG89-109</name>
</gene>
<dbReference type="CDD" id="cd06171">
    <property type="entry name" value="Sigma70_r4"/>
    <property type="match status" value="1"/>
</dbReference>
<keyword evidence="3" id="KW-0731">Sigma factor</keyword>
<dbReference type="InterPro" id="IPR007627">
    <property type="entry name" value="RNA_pol_sigma70_r2"/>
</dbReference>
<dbReference type="SUPFAM" id="SSF88659">
    <property type="entry name" value="Sigma3 and sigma4 domains of RNA polymerase sigma factors"/>
    <property type="match status" value="1"/>
</dbReference>
<name>A0A6J4K4E2_9BACT</name>
<reference evidence="9" key="1">
    <citation type="submission" date="2020-02" db="EMBL/GenBank/DDBJ databases">
        <authorList>
            <person name="Meier V. D."/>
        </authorList>
    </citation>
    <scope>NUCLEOTIDE SEQUENCE</scope>
    <source>
        <strain evidence="9">AVDCRST_MAG89</strain>
    </source>
</reference>
<dbReference type="EMBL" id="CADCTV010000027">
    <property type="protein sequence ID" value="CAA9295563.1"/>
    <property type="molecule type" value="Genomic_DNA"/>
</dbReference>
<proteinExistence type="inferred from homology"/>
<keyword evidence="4" id="KW-0238">DNA-binding</keyword>
<dbReference type="GO" id="GO:0006352">
    <property type="term" value="P:DNA-templated transcription initiation"/>
    <property type="evidence" value="ECO:0007669"/>
    <property type="project" value="InterPro"/>
</dbReference>
<protein>
    <recommendedName>
        <fullName evidence="10">RNA polymerase sigma factor RpoE</fullName>
    </recommendedName>
</protein>
<feature type="domain" description="RNA polymerase sigma factor 70 region 4 type 2" evidence="8">
    <location>
        <begin position="181"/>
        <end position="230"/>
    </location>
</feature>
<dbReference type="NCBIfam" id="TIGR02937">
    <property type="entry name" value="sigma70-ECF"/>
    <property type="match status" value="1"/>
</dbReference>
<dbReference type="InterPro" id="IPR039425">
    <property type="entry name" value="RNA_pol_sigma-70-like"/>
</dbReference>
<evidence type="ECO:0000256" key="4">
    <source>
        <dbReference type="ARBA" id="ARBA00023125"/>
    </source>
</evidence>
<evidence type="ECO:0000256" key="6">
    <source>
        <dbReference type="SAM" id="MobiDB-lite"/>
    </source>
</evidence>
<dbReference type="GO" id="GO:0003677">
    <property type="term" value="F:DNA binding"/>
    <property type="evidence" value="ECO:0007669"/>
    <property type="project" value="UniProtKB-KW"/>
</dbReference>
<dbReference type="Gene3D" id="1.10.1740.10">
    <property type="match status" value="1"/>
</dbReference>
<dbReference type="InterPro" id="IPR013325">
    <property type="entry name" value="RNA_pol_sigma_r2"/>
</dbReference>
<evidence type="ECO:0000256" key="3">
    <source>
        <dbReference type="ARBA" id="ARBA00023082"/>
    </source>
</evidence>
<evidence type="ECO:0000256" key="1">
    <source>
        <dbReference type="ARBA" id="ARBA00010641"/>
    </source>
</evidence>
<accession>A0A6J4K4E2</accession>
<dbReference type="PANTHER" id="PTHR43133:SF8">
    <property type="entry name" value="RNA POLYMERASE SIGMA FACTOR HI_1459-RELATED"/>
    <property type="match status" value="1"/>
</dbReference>
<dbReference type="PANTHER" id="PTHR43133">
    <property type="entry name" value="RNA POLYMERASE ECF-TYPE SIGMA FACTO"/>
    <property type="match status" value="1"/>
</dbReference>
<dbReference type="Pfam" id="PF08281">
    <property type="entry name" value="Sigma70_r4_2"/>
    <property type="match status" value="1"/>
</dbReference>
<evidence type="ECO:0000259" key="8">
    <source>
        <dbReference type="Pfam" id="PF08281"/>
    </source>
</evidence>
<dbReference type="InterPro" id="IPR014284">
    <property type="entry name" value="RNA_pol_sigma-70_dom"/>
</dbReference>
<dbReference type="InterPro" id="IPR036388">
    <property type="entry name" value="WH-like_DNA-bd_sf"/>
</dbReference>
<comment type="similarity">
    <text evidence="1">Belongs to the sigma-70 factor family. ECF subfamily.</text>
</comment>
<feature type="region of interest" description="Disordered" evidence="6">
    <location>
        <begin position="140"/>
        <end position="168"/>
    </location>
</feature>
<organism evidence="9">
    <name type="scientific">uncultured Gemmatimonadota bacterium</name>
    <dbReference type="NCBI Taxonomy" id="203437"/>
    <lineage>
        <taxon>Bacteria</taxon>
        <taxon>Pseudomonadati</taxon>
        <taxon>Gemmatimonadota</taxon>
        <taxon>environmental samples</taxon>
    </lineage>
</organism>
<dbReference type="AlphaFoldDB" id="A0A6J4K4E2"/>
<dbReference type="Gene3D" id="1.10.10.10">
    <property type="entry name" value="Winged helix-like DNA-binding domain superfamily/Winged helix DNA-binding domain"/>
    <property type="match status" value="1"/>
</dbReference>
<dbReference type="InterPro" id="IPR013324">
    <property type="entry name" value="RNA_pol_sigma_r3/r4-like"/>
</dbReference>
<evidence type="ECO:0000256" key="5">
    <source>
        <dbReference type="ARBA" id="ARBA00023163"/>
    </source>
</evidence>